<name>A0A975BGY3_9BACT</name>
<organism evidence="1 2">
    <name type="scientific">Desulfonema magnum</name>
    <dbReference type="NCBI Taxonomy" id="45655"/>
    <lineage>
        <taxon>Bacteria</taxon>
        <taxon>Pseudomonadati</taxon>
        <taxon>Thermodesulfobacteriota</taxon>
        <taxon>Desulfobacteria</taxon>
        <taxon>Desulfobacterales</taxon>
        <taxon>Desulfococcaceae</taxon>
        <taxon>Desulfonema</taxon>
    </lineage>
</organism>
<keyword evidence="2" id="KW-1185">Reference proteome</keyword>
<gene>
    <name evidence="1" type="ORF">dnm_010920</name>
</gene>
<dbReference type="EMBL" id="CP061800">
    <property type="protein sequence ID" value="QTA85088.1"/>
    <property type="molecule type" value="Genomic_DNA"/>
</dbReference>
<sequence length="72" mass="8469">MKNMLFSTKRARERQPDLCIQDFISGIIQYNTLVFNNIEVFGFKNLICLWANKNKIHSVSPLKKECKNFIFA</sequence>
<dbReference type="AlphaFoldDB" id="A0A975BGY3"/>
<dbReference type="KEGG" id="dmm:dnm_010920"/>
<evidence type="ECO:0000313" key="1">
    <source>
        <dbReference type="EMBL" id="QTA85088.1"/>
    </source>
</evidence>
<protein>
    <submittedName>
        <fullName evidence="1">Uncharacterized protein</fullName>
    </submittedName>
</protein>
<dbReference type="Proteomes" id="UP000663722">
    <property type="component" value="Chromosome"/>
</dbReference>
<accession>A0A975BGY3</accession>
<reference evidence="1" key="1">
    <citation type="journal article" date="2021" name="Microb. Physiol.">
        <title>Proteogenomic Insights into the Physiology of Marine, Sulfate-Reducing, Filamentous Desulfonema limicola and Desulfonema magnum.</title>
        <authorList>
            <person name="Schnaars V."/>
            <person name="Wohlbrand L."/>
            <person name="Scheve S."/>
            <person name="Hinrichs C."/>
            <person name="Reinhardt R."/>
            <person name="Rabus R."/>
        </authorList>
    </citation>
    <scope>NUCLEOTIDE SEQUENCE</scope>
    <source>
        <strain evidence="1">4be13</strain>
    </source>
</reference>
<proteinExistence type="predicted"/>
<evidence type="ECO:0000313" key="2">
    <source>
        <dbReference type="Proteomes" id="UP000663722"/>
    </source>
</evidence>